<sequence length="101" mass="11143">MVTVPTPDENMVTVSTPAENEAVENMVTVPTPDENMVTVSTPAENEAVEKLVTVPAPAEDVAVLVFRKNHLHPQNLYQNHRSRVKSSSTPLVLRFCFINSN</sequence>
<reference evidence="1" key="1">
    <citation type="submission" date="2018-10" db="EMBL/GenBank/DDBJ databases">
        <title>Population genomic analysis revealed the cold adaptation of white poplar.</title>
        <authorList>
            <person name="Liu Y.-J."/>
        </authorList>
    </citation>
    <scope>NUCLEOTIDE SEQUENCE [LARGE SCALE GENOMIC DNA]</scope>
    <source>
        <strain evidence="1">PAL-ZL1</strain>
    </source>
</reference>
<comment type="caution">
    <text evidence="1">The sequence shown here is derived from an EMBL/GenBank/DDBJ whole genome shotgun (WGS) entry which is preliminary data.</text>
</comment>
<organism evidence="1">
    <name type="scientific">Populus alba</name>
    <name type="common">White poplar</name>
    <dbReference type="NCBI Taxonomy" id="43335"/>
    <lineage>
        <taxon>Eukaryota</taxon>
        <taxon>Viridiplantae</taxon>
        <taxon>Streptophyta</taxon>
        <taxon>Embryophyta</taxon>
        <taxon>Tracheophyta</taxon>
        <taxon>Spermatophyta</taxon>
        <taxon>Magnoliopsida</taxon>
        <taxon>eudicotyledons</taxon>
        <taxon>Gunneridae</taxon>
        <taxon>Pentapetalae</taxon>
        <taxon>rosids</taxon>
        <taxon>fabids</taxon>
        <taxon>Malpighiales</taxon>
        <taxon>Salicaceae</taxon>
        <taxon>Saliceae</taxon>
        <taxon>Populus</taxon>
    </lineage>
</organism>
<proteinExistence type="predicted"/>
<dbReference type="AlphaFoldDB" id="A0A4U5R178"/>
<protein>
    <submittedName>
        <fullName evidence="1">Uncharacterized protein</fullName>
    </submittedName>
</protein>
<evidence type="ECO:0000313" key="1">
    <source>
        <dbReference type="EMBL" id="TKS17360.1"/>
    </source>
</evidence>
<name>A0A4U5R178_POPAL</name>
<dbReference type="EMBL" id="RCHU01000035">
    <property type="protein sequence ID" value="TKS17360.1"/>
    <property type="molecule type" value="Genomic_DNA"/>
</dbReference>
<accession>A0A4U5R178</accession>
<gene>
    <name evidence="1" type="ORF">D5086_0000014440</name>
</gene>